<dbReference type="Proteomes" id="UP000257607">
    <property type="component" value="Chromosome"/>
</dbReference>
<keyword evidence="6 8" id="KW-1133">Transmembrane helix</keyword>
<dbReference type="UniPathway" id="UPA00079"/>
<evidence type="ECO:0000256" key="1">
    <source>
        <dbReference type="ARBA" id="ARBA00004141"/>
    </source>
</evidence>
<feature type="transmembrane region" description="Helical" evidence="8">
    <location>
        <begin position="144"/>
        <end position="163"/>
    </location>
</feature>
<dbReference type="PANTHER" id="PTHR13929">
    <property type="entry name" value="1,4-DIHYDROXY-2-NAPHTHOATE OCTAPRENYLTRANSFERASE"/>
    <property type="match status" value="1"/>
</dbReference>
<dbReference type="GO" id="GO:0009234">
    <property type="term" value="P:menaquinone biosynthetic process"/>
    <property type="evidence" value="ECO:0007669"/>
    <property type="project" value="UniProtKB-UniPathway"/>
</dbReference>
<dbReference type="GO" id="GO:0016020">
    <property type="term" value="C:membrane"/>
    <property type="evidence" value="ECO:0007669"/>
    <property type="project" value="UniProtKB-SubCell"/>
</dbReference>
<feature type="transmembrane region" description="Helical" evidence="8">
    <location>
        <begin position="89"/>
        <end position="107"/>
    </location>
</feature>
<keyword evidence="7 8" id="KW-0472">Membrane</keyword>
<feature type="transmembrane region" description="Helical" evidence="8">
    <location>
        <begin position="183"/>
        <end position="206"/>
    </location>
</feature>
<feature type="transmembrane region" description="Helical" evidence="8">
    <location>
        <begin position="39"/>
        <end position="58"/>
    </location>
</feature>
<dbReference type="CDD" id="cd13962">
    <property type="entry name" value="PT_UbiA_UBIAD1"/>
    <property type="match status" value="1"/>
</dbReference>
<proteinExistence type="predicted"/>
<feature type="transmembrane region" description="Helical" evidence="8">
    <location>
        <begin position="113"/>
        <end position="132"/>
    </location>
</feature>
<sequence length="317" mass="35793">MSFKTFLEFVRIEVKTASVLPLILGIVYCWYVNGQLNPVTTIVYFVAQFSIALFVTGFNNVMDYYKAVDLDYRAQTNIIGRKHLSPTKALHLMLYFLLFSMAAGIWLVWQTNILLLLIGGACIFVAVFYTFGPVPLSRMPVGELLSGVTESFGAFFIMVYVNVPSDSIMALHFDWPTFTLKGQLPTLLSLCLIGVIIAIPTSNIMLADNVCDLDQDRRNERYTLPHYLGTTWALRLYNTLIWFSLVAVVVAVITKVLPIESLLLLLLIPVILRNNRRFNAQQLKDVTLITAIQNAMAINISLIVSLLLAIVRTTWWE</sequence>
<organism evidence="9 10">
    <name type="scientific">Latilactobacillus curvatus</name>
    <name type="common">Lactobacillus curvatus</name>
    <dbReference type="NCBI Taxonomy" id="28038"/>
    <lineage>
        <taxon>Bacteria</taxon>
        <taxon>Bacillati</taxon>
        <taxon>Bacillota</taxon>
        <taxon>Bacilli</taxon>
        <taxon>Lactobacillales</taxon>
        <taxon>Lactobacillaceae</taxon>
        <taxon>Latilactobacillus</taxon>
    </lineage>
</organism>
<gene>
    <name evidence="9" type="ORF">DT351_01660</name>
</gene>
<dbReference type="InterPro" id="IPR000537">
    <property type="entry name" value="UbiA_prenyltransferase"/>
</dbReference>
<evidence type="ECO:0000313" key="9">
    <source>
        <dbReference type="EMBL" id="AXN35142.1"/>
    </source>
</evidence>
<evidence type="ECO:0000256" key="5">
    <source>
        <dbReference type="ARBA" id="ARBA00022692"/>
    </source>
</evidence>
<dbReference type="Pfam" id="PF01040">
    <property type="entry name" value="UbiA"/>
    <property type="match status" value="1"/>
</dbReference>
<evidence type="ECO:0000256" key="7">
    <source>
        <dbReference type="ARBA" id="ARBA00023136"/>
    </source>
</evidence>
<evidence type="ECO:0000256" key="2">
    <source>
        <dbReference type="ARBA" id="ARBA00004863"/>
    </source>
</evidence>
<comment type="subcellular location">
    <subcellularLocation>
        <location evidence="1">Membrane</location>
        <topology evidence="1">Multi-pass membrane protein</topology>
    </subcellularLocation>
</comment>
<reference evidence="9 10" key="1">
    <citation type="submission" date="2018-07" db="EMBL/GenBank/DDBJ databases">
        <title>Lactobacillus curvatus genome sequence.</title>
        <authorList>
            <person name="Prechtl R."/>
        </authorList>
    </citation>
    <scope>NUCLEOTIDE SEQUENCE [LARGE SCALE GENOMIC DNA]</scope>
    <source>
        <strain evidence="9 10">TMW 1.1928</strain>
    </source>
</reference>
<evidence type="ECO:0000256" key="4">
    <source>
        <dbReference type="ARBA" id="ARBA00022679"/>
    </source>
</evidence>
<dbReference type="Gene3D" id="1.10.357.140">
    <property type="entry name" value="UbiA prenyltransferase"/>
    <property type="match status" value="1"/>
</dbReference>
<name>A0A385ABV8_LATCU</name>
<dbReference type="InterPro" id="IPR044878">
    <property type="entry name" value="UbiA_sf"/>
</dbReference>
<evidence type="ECO:0000256" key="8">
    <source>
        <dbReference type="SAM" id="Phobius"/>
    </source>
</evidence>
<dbReference type="AlphaFoldDB" id="A0A385ABV8"/>
<evidence type="ECO:0000256" key="3">
    <source>
        <dbReference type="ARBA" id="ARBA00022428"/>
    </source>
</evidence>
<keyword evidence="3" id="KW-0474">Menaquinone biosynthesis</keyword>
<accession>A0A385ABV8</accession>
<dbReference type="GO" id="GO:0042371">
    <property type="term" value="P:vitamin K biosynthetic process"/>
    <property type="evidence" value="ECO:0007669"/>
    <property type="project" value="TreeGrafter"/>
</dbReference>
<feature type="transmembrane region" description="Helical" evidence="8">
    <location>
        <begin position="12"/>
        <end position="33"/>
    </location>
</feature>
<feature type="transmembrane region" description="Helical" evidence="8">
    <location>
        <begin position="256"/>
        <end position="274"/>
    </location>
</feature>
<feature type="transmembrane region" description="Helical" evidence="8">
    <location>
        <begin position="286"/>
        <end position="311"/>
    </location>
</feature>
<evidence type="ECO:0000313" key="10">
    <source>
        <dbReference type="Proteomes" id="UP000257607"/>
    </source>
</evidence>
<protein>
    <submittedName>
        <fullName evidence="9">1,4-dihydroxy-2-naphthoate prenyltransferase</fullName>
    </submittedName>
</protein>
<dbReference type="InterPro" id="IPR026046">
    <property type="entry name" value="UBIAD1"/>
</dbReference>
<keyword evidence="5 8" id="KW-0812">Transmembrane</keyword>
<dbReference type="EMBL" id="CP031003">
    <property type="protein sequence ID" value="AXN35142.1"/>
    <property type="molecule type" value="Genomic_DNA"/>
</dbReference>
<dbReference type="RefSeq" id="WP_076786561.1">
    <property type="nucleotide sequence ID" value="NZ_CP015493.1"/>
</dbReference>
<keyword evidence="4 9" id="KW-0808">Transferase</keyword>
<comment type="pathway">
    <text evidence="2">Quinol/quinone metabolism; menaquinone biosynthesis.</text>
</comment>
<dbReference type="PANTHER" id="PTHR13929:SF0">
    <property type="entry name" value="UBIA PRENYLTRANSFERASE DOMAIN-CONTAINING PROTEIN 1"/>
    <property type="match status" value="1"/>
</dbReference>
<evidence type="ECO:0000256" key="6">
    <source>
        <dbReference type="ARBA" id="ARBA00022989"/>
    </source>
</evidence>
<dbReference type="GO" id="GO:0004659">
    <property type="term" value="F:prenyltransferase activity"/>
    <property type="evidence" value="ECO:0007669"/>
    <property type="project" value="InterPro"/>
</dbReference>